<sequence>MTEPTPGSRSSVARRWTGSVAAYEESFGELCAGTVAPLLAAAHLERSTGAGIRVLDAGTGTGSVAAVAASYGAEVTAVDSDEAMLAAASNRLPQATCLAADVTDLPFPDGRFDVVLANFVVNHLDDPRAGMAELSRVLVGDGAIALTIWASGPSVMNQLWDDVIVASDAVPPAAERLPADKDFARTAAGLSELVAGAGLVAVQVRTVEWLLRINPDRFWAGPAAGIAGIGSVVTAQTPQVQARMKQQYDRLVQPLLVASQLELPSWALLASARKPA</sequence>
<dbReference type="PANTHER" id="PTHR43591:SF24">
    <property type="entry name" value="2-METHOXY-6-POLYPRENYL-1,4-BENZOQUINOL METHYLASE, MITOCHONDRIAL"/>
    <property type="match status" value="1"/>
</dbReference>
<evidence type="ECO:0000313" key="2">
    <source>
        <dbReference type="EMBL" id="MDT0261233.1"/>
    </source>
</evidence>
<feature type="domain" description="Methyltransferase type 11" evidence="1">
    <location>
        <begin position="55"/>
        <end position="145"/>
    </location>
</feature>
<accession>A0ABU2JAC2</accession>
<dbReference type="SUPFAM" id="SSF53335">
    <property type="entry name" value="S-adenosyl-L-methionine-dependent methyltransferases"/>
    <property type="match status" value="1"/>
</dbReference>
<dbReference type="RefSeq" id="WP_311422385.1">
    <property type="nucleotide sequence ID" value="NZ_JAVREH010000006.1"/>
</dbReference>
<dbReference type="PANTHER" id="PTHR43591">
    <property type="entry name" value="METHYLTRANSFERASE"/>
    <property type="match status" value="1"/>
</dbReference>
<dbReference type="Pfam" id="PF08241">
    <property type="entry name" value="Methyltransf_11"/>
    <property type="match status" value="1"/>
</dbReference>
<dbReference type="InterPro" id="IPR029063">
    <property type="entry name" value="SAM-dependent_MTases_sf"/>
</dbReference>
<gene>
    <name evidence="2" type="ORF">RM423_07470</name>
</gene>
<evidence type="ECO:0000259" key="1">
    <source>
        <dbReference type="Pfam" id="PF08241"/>
    </source>
</evidence>
<keyword evidence="3" id="KW-1185">Reference proteome</keyword>
<dbReference type="Gene3D" id="3.40.50.150">
    <property type="entry name" value="Vaccinia Virus protein VP39"/>
    <property type="match status" value="1"/>
</dbReference>
<organism evidence="2 3">
    <name type="scientific">Jatrophihabitans lederbergiae</name>
    <dbReference type="NCBI Taxonomy" id="3075547"/>
    <lineage>
        <taxon>Bacteria</taxon>
        <taxon>Bacillati</taxon>
        <taxon>Actinomycetota</taxon>
        <taxon>Actinomycetes</taxon>
        <taxon>Jatrophihabitantales</taxon>
        <taxon>Jatrophihabitantaceae</taxon>
        <taxon>Jatrophihabitans</taxon>
    </lineage>
</organism>
<dbReference type="CDD" id="cd02440">
    <property type="entry name" value="AdoMet_MTases"/>
    <property type="match status" value="1"/>
</dbReference>
<dbReference type="GO" id="GO:0032259">
    <property type="term" value="P:methylation"/>
    <property type="evidence" value="ECO:0007669"/>
    <property type="project" value="UniProtKB-KW"/>
</dbReference>
<protein>
    <submittedName>
        <fullName evidence="2">Class I SAM-dependent methyltransferase</fullName>
    </submittedName>
</protein>
<comment type="caution">
    <text evidence="2">The sequence shown here is derived from an EMBL/GenBank/DDBJ whole genome shotgun (WGS) entry which is preliminary data.</text>
</comment>
<proteinExistence type="predicted"/>
<dbReference type="EMBL" id="JAVREH010000006">
    <property type="protein sequence ID" value="MDT0261233.1"/>
    <property type="molecule type" value="Genomic_DNA"/>
</dbReference>
<dbReference type="GO" id="GO:0008168">
    <property type="term" value="F:methyltransferase activity"/>
    <property type="evidence" value="ECO:0007669"/>
    <property type="project" value="UniProtKB-KW"/>
</dbReference>
<dbReference type="Proteomes" id="UP001183176">
    <property type="component" value="Unassembled WGS sequence"/>
</dbReference>
<keyword evidence="2" id="KW-0489">Methyltransferase</keyword>
<dbReference type="InterPro" id="IPR013216">
    <property type="entry name" value="Methyltransf_11"/>
</dbReference>
<evidence type="ECO:0000313" key="3">
    <source>
        <dbReference type="Proteomes" id="UP001183176"/>
    </source>
</evidence>
<name>A0ABU2JAC2_9ACTN</name>
<keyword evidence="2" id="KW-0808">Transferase</keyword>
<reference evidence="3" key="1">
    <citation type="submission" date="2023-07" db="EMBL/GenBank/DDBJ databases">
        <title>30 novel species of actinomycetes from the DSMZ collection.</title>
        <authorList>
            <person name="Nouioui I."/>
        </authorList>
    </citation>
    <scope>NUCLEOTIDE SEQUENCE [LARGE SCALE GENOMIC DNA]</scope>
    <source>
        <strain evidence="3">DSM 44399</strain>
    </source>
</reference>